<evidence type="ECO:0000313" key="2">
    <source>
        <dbReference type="EMBL" id="MEL1246359.1"/>
    </source>
</evidence>
<name>A0ABU9I1R6_9FLAO</name>
<proteinExistence type="predicted"/>
<organism evidence="2 3">
    <name type="scientific">Flavobacterium arundinis</name>
    <dbReference type="NCBI Taxonomy" id="3139143"/>
    <lineage>
        <taxon>Bacteria</taxon>
        <taxon>Pseudomonadati</taxon>
        <taxon>Bacteroidota</taxon>
        <taxon>Flavobacteriia</taxon>
        <taxon>Flavobacteriales</taxon>
        <taxon>Flavobacteriaceae</taxon>
        <taxon>Flavobacterium</taxon>
    </lineage>
</organism>
<feature type="signal peptide" evidence="1">
    <location>
        <begin position="1"/>
        <end position="18"/>
    </location>
</feature>
<comment type="caution">
    <text evidence="2">The sequence shown here is derived from an EMBL/GenBank/DDBJ whole genome shotgun (WGS) entry which is preliminary data.</text>
</comment>
<dbReference type="EMBL" id="JBBYHR010000015">
    <property type="protein sequence ID" value="MEL1246359.1"/>
    <property type="molecule type" value="Genomic_DNA"/>
</dbReference>
<evidence type="ECO:0000313" key="3">
    <source>
        <dbReference type="Proteomes" id="UP001464555"/>
    </source>
</evidence>
<evidence type="ECO:0000256" key="1">
    <source>
        <dbReference type="SAM" id="SignalP"/>
    </source>
</evidence>
<feature type="chain" id="PRO_5047103389" evidence="1">
    <location>
        <begin position="19"/>
        <end position="463"/>
    </location>
</feature>
<dbReference type="Proteomes" id="UP001464555">
    <property type="component" value="Unassembled WGS sequence"/>
</dbReference>
<keyword evidence="3" id="KW-1185">Reference proteome</keyword>
<sequence>MKKILAVLLLLAFHTGQAQIPLFSTTLELKRGTDYHQSLAATDTAYSQFAVFISDKESLKALRLNGALFFKDSLTTTRPVKDYDFMAGYSFTNGKPGVYWASADLKKLQGLYFDFENSTVGRANFEMPYAEDEEILTTFSEYNSFYILTLPAKKDELKCYIFNKGTYTIKTIDFSGFAFTNEKSKKTTLNALISYYSLQKIEAHGFTDLATSSQKIKLYALKDSFLLTLDHNPGYTQIFTINNEDYTITQKIYTHSVLTESADANSFYIEGKLYQLKLNNEEIALTATTLSNTADSKNYHATAEETIGFKNSPLLSQTGNDSPDEFRDTKKFLRRAGSSGIAISVYRTPDDLLVTAGGVRTILPAGDVILGAGLVLAGGSSDMFGDGHELQTNYFESLFDDAFNHRPYVLPTLAIDNIGRYTGGNKNLTLQTVTPFKGSYILGFYDTKARRYLLRKFDDEFAY</sequence>
<accession>A0ABU9I1R6</accession>
<keyword evidence="1" id="KW-0732">Signal</keyword>
<protein>
    <submittedName>
        <fullName evidence="2">Uncharacterized protein</fullName>
    </submittedName>
</protein>
<gene>
    <name evidence="2" type="ORF">AAEO56_18950</name>
</gene>
<dbReference type="RefSeq" id="WP_341698653.1">
    <property type="nucleotide sequence ID" value="NZ_JBBYHR010000015.1"/>
</dbReference>
<reference evidence="2 3" key="1">
    <citation type="submission" date="2024-04" db="EMBL/GenBank/DDBJ databases">
        <title>Flavobacterium sp. DGU11 16S ribosomal RNA gene Genome sequencing and assembly.</title>
        <authorList>
            <person name="Park S."/>
        </authorList>
    </citation>
    <scope>NUCLEOTIDE SEQUENCE [LARGE SCALE GENOMIC DNA]</scope>
    <source>
        <strain evidence="2 3">DGU11</strain>
    </source>
</reference>